<organism evidence="1 2">
    <name type="scientific">Streptomyces tubbatahanensis</name>
    <dbReference type="NCBI Taxonomy" id="2923272"/>
    <lineage>
        <taxon>Bacteria</taxon>
        <taxon>Bacillati</taxon>
        <taxon>Actinomycetota</taxon>
        <taxon>Actinomycetes</taxon>
        <taxon>Kitasatosporales</taxon>
        <taxon>Streptomycetaceae</taxon>
        <taxon>Streptomyces</taxon>
    </lineage>
</organism>
<dbReference type="Proteomes" id="UP001202244">
    <property type="component" value="Chromosome"/>
</dbReference>
<keyword evidence="2" id="KW-1185">Reference proteome</keyword>
<evidence type="ECO:0000313" key="2">
    <source>
        <dbReference type="Proteomes" id="UP001202244"/>
    </source>
</evidence>
<reference evidence="1 2" key="1">
    <citation type="journal article" date="2023" name="Microbiol. Spectr.">
        <title>Synergy between Genome Mining, Metabolomics, and Bioinformatics Uncovers Antibacterial Chlorinated Carbazole Alkaloids and Their Biosynthetic Gene Cluster from Streptomyces tubbatahanensis sp. nov., a Novel Actinomycete Isolated from Sulu Sea, Philippines.</title>
        <authorList>
            <person name="Tenebro C.P."/>
            <person name="Trono D.J.V.L."/>
            <person name="Balida L.A.P."/>
            <person name="Bayog L.K.A."/>
            <person name="Bruna J.R."/>
            <person name="Sabido E.M."/>
            <person name="Caspe D.P.C."/>
            <person name="de Los Santos E.L.C."/>
            <person name="Saludes J.P."/>
            <person name="Dalisay D.S."/>
        </authorList>
    </citation>
    <scope>NUCLEOTIDE SEQUENCE [LARGE SCALE GENOMIC DNA]</scope>
    <source>
        <strain evidence="1 2">DSD3025</strain>
    </source>
</reference>
<accession>A0ABY3Y1K2</accession>
<sequence>MAVRSDSRFLDAPMVPVSCRVCGAGVRVRKSTWDQTSVQWDGEALASCTERRASDPGPGPSGAVFTGCGALAEAIREAAVLGEVHVQSEDG</sequence>
<proteinExistence type="predicted"/>
<evidence type="ECO:0000313" key="1">
    <source>
        <dbReference type="EMBL" id="UNT00551.1"/>
    </source>
</evidence>
<dbReference type="EMBL" id="CP093846">
    <property type="protein sequence ID" value="UNT00551.1"/>
    <property type="molecule type" value="Genomic_DNA"/>
</dbReference>
<name>A0ABY3Y1K2_9ACTN</name>
<gene>
    <name evidence="1" type="ORF">MMF93_31805</name>
</gene>
<protein>
    <submittedName>
        <fullName evidence="1">Ferredoxin</fullName>
    </submittedName>
</protein>
<dbReference type="RefSeq" id="WP_242756634.1">
    <property type="nucleotide sequence ID" value="NZ_CP093846.1"/>
</dbReference>